<dbReference type="SUPFAM" id="SSF52317">
    <property type="entry name" value="Class I glutamine amidotransferase-like"/>
    <property type="match status" value="1"/>
</dbReference>
<evidence type="ECO:0000259" key="5">
    <source>
        <dbReference type="Pfam" id="PF01965"/>
    </source>
</evidence>
<keyword evidence="6" id="KW-0315">Glutamine amidotransferase</keyword>
<evidence type="ECO:0000313" key="6">
    <source>
        <dbReference type="EMBL" id="WXB12929.1"/>
    </source>
</evidence>
<dbReference type="InterPro" id="IPR050325">
    <property type="entry name" value="Prot/Nucl_acid_deglycase"/>
</dbReference>
<dbReference type="PANTHER" id="PTHR48094:SF11">
    <property type="entry name" value="GLUTATHIONE-INDEPENDENT GLYOXALASE HSP31-RELATED"/>
    <property type="match status" value="1"/>
</dbReference>
<organism evidence="6 7">
    <name type="scientific">Pendulispora albinea</name>
    <dbReference type="NCBI Taxonomy" id="2741071"/>
    <lineage>
        <taxon>Bacteria</taxon>
        <taxon>Pseudomonadati</taxon>
        <taxon>Myxococcota</taxon>
        <taxon>Myxococcia</taxon>
        <taxon>Myxococcales</taxon>
        <taxon>Sorangiineae</taxon>
        <taxon>Pendulisporaceae</taxon>
        <taxon>Pendulispora</taxon>
    </lineage>
</organism>
<reference evidence="6 7" key="1">
    <citation type="submission" date="2021-12" db="EMBL/GenBank/DDBJ databases">
        <title>Discovery of the Pendulisporaceae a myxobacterial family with distinct sporulation behavior and unique specialized metabolism.</title>
        <authorList>
            <person name="Garcia R."/>
            <person name="Popoff A."/>
            <person name="Bader C.D."/>
            <person name="Loehr J."/>
            <person name="Walesch S."/>
            <person name="Walt C."/>
            <person name="Boldt J."/>
            <person name="Bunk B."/>
            <person name="Haeckl F.J.F.P.J."/>
            <person name="Gunesch A.P."/>
            <person name="Birkelbach J."/>
            <person name="Nuebel U."/>
            <person name="Pietschmann T."/>
            <person name="Bach T."/>
            <person name="Mueller R."/>
        </authorList>
    </citation>
    <scope>NUCLEOTIDE SEQUENCE [LARGE SCALE GENOMIC DNA]</scope>
    <source>
        <strain evidence="6 7">MSr11954</strain>
    </source>
</reference>
<evidence type="ECO:0000313" key="7">
    <source>
        <dbReference type="Proteomes" id="UP001370348"/>
    </source>
</evidence>
<keyword evidence="4" id="KW-0732">Signal</keyword>
<sequence>MKLHVWLLLALAVLLAACRANDSKSPSANLTSANHAKGAAMSQKILILVTSHDRLGETGEKTGFWLEELAAPYRVFVEAGAHVDIASPKGGKPPADPRSTEKPSEDVRWFLANPEATRKLDASLAIDSIQGDYDAYFVVGGHGVMWDLATHPGSNKLLGAAFDRGKVVAAVCHGPGALINVRTANGDPLVKGRRVAGFSNEEERAVKLDTVVPFALESRLRDLGGLYERGPNWSSFAIRDGRLVTGQNPQSSAQAARETLAALSAAR</sequence>
<evidence type="ECO:0000256" key="2">
    <source>
        <dbReference type="ARBA" id="ARBA00023239"/>
    </source>
</evidence>
<name>A0ABZ2LTJ6_9BACT</name>
<dbReference type="InterPro" id="IPR002818">
    <property type="entry name" value="DJ-1/PfpI"/>
</dbReference>
<dbReference type="CDD" id="cd03141">
    <property type="entry name" value="GATase1_Hsp31_like"/>
    <property type="match status" value="1"/>
</dbReference>
<dbReference type="Proteomes" id="UP001370348">
    <property type="component" value="Chromosome"/>
</dbReference>
<keyword evidence="7" id="KW-1185">Reference proteome</keyword>
<feature type="chain" id="PRO_5045663822" evidence="4">
    <location>
        <begin position="23"/>
        <end position="267"/>
    </location>
</feature>
<dbReference type="InterPro" id="IPR029062">
    <property type="entry name" value="Class_I_gatase-like"/>
</dbReference>
<dbReference type="PROSITE" id="PS51257">
    <property type="entry name" value="PROKAR_LIPOPROTEIN"/>
    <property type="match status" value="1"/>
</dbReference>
<protein>
    <submittedName>
        <fullName evidence="6">Type 1 glutamine amidotransferase domain-containing protein</fullName>
    </submittedName>
</protein>
<evidence type="ECO:0000256" key="1">
    <source>
        <dbReference type="ARBA" id="ARBA00023016"/>
    </source>
</evidence>
<dbReference type="Pfam" id="PF01965">
    <property type="entry name" value="DJ-1_PfpI"/>
    <property type="match status" value="1"/>
</dbReference>
<dbReference type="PANTHER" id="PTHR48094">
    <property type="entry name" value="PROTEIN/NUCLEIC ACID DEGLYCASE DJ-1-RELATED"/>
    <property type="match status" value="1"/>
</dbReference>
<evidence type="ECO:0000256" key="4">
    <source>
        <dbReference type="SAM" id="SignalP"/>
    </source>
</evidence>
<keyword evidence="2" id="KW-0456">Lyase</keyword>
<proteinExistence type="inferred from homology"/>
<feature type="domain" description="DJ-1/PfpI" evidence="5">
    <location>
        <begin position="67"/>
        <end position="260"/>
    </location>
</feature>
<accession>A0ABZ2LTJ6</accession>
<gene>
    <name evidence="6" type="ORF">LZC94_34400</name>
</gene>
<feature type="signal peptide" evidence="4">
    <location>
        <begin position="1"/>
        <end position="22"/>
    </location>
</feature>
<keyword evidence="1" id="KW-0346">Stress response</keyword>
<comment type="similarity">
    <text evidence="3">Belongs to the peptidase C56 family. HSP31-like subfamily.</text>
</comment>
<dbReference type="RefSeq" id="WP_394822549.1">
    <property type="nucleotide sequence ID" value="NZ_CP089984.1"/>
</dbReference>
<dbReference type="Gene3D" id="3.40.50.880">
    <property type="match status" value="1"/>
</dbReference>
<evidence type="ECO:0000256" key="3">
    <source>
        <dbReference type="ARBA" id="ARBA00038493"/>
    </source>
</evidence>
<dbReference type="EMBL" id="CP089984">
    <property type="protein sequence ID" value="WXB12929.1"/>
    <property type="molecule type" value="Genomic_DNA"/>
</dbReference>